<dbReference type="PATRIC" id="fig|1178482.3.peg.3209"/>
<proteinExistence type="predicted"/>
<accession>W1N3L6</accession>
<dbReference type="Proteomes" id="UP000019113">
    <property type="component" value="Unassembled WGS sequence"/>
</dbReference>
<sequence length="154" mass="15038">MGTASSQAADLRPGVMPGEIVVIREVEHAPVGQVNRDSGPIRARADLIHSSEMASRATHRIHGQMKGVTAVMLSDSQAAGVSSGVHSGIGRMHQALGTSGALGSGSAVNSQRLGGTPAGSGGGARIGGGVVGVTSGIADTVTGALAPLTAGRGQ</sequence>
<dbReference type="STRING" id="1178482.AR456_04515"/>
<protein>
    <submittedName>
        <fullName evidence="1">Uncharacterized protein</fullName>
    </submittedName>
</protein>
<comment type="caution">
    <text evidence="1">The sequence shown here is derived from an EMBL/GenBank/DDBJ whole genome shotgun (WGS) entry which is preliminary data.</text>
</comment>
<reference evidence="1 2" key="1">
    <citation type="submission" date="2013-08" db="EMBL/GenBank/DDBJ databases">
        <title>draft genome of Halomonas huanghegensis, strain BJGMM-B45T.</title>
        <authorList>
            <person name="Miao C."/>
            <person name="Wan Y."/>
            <person name="Jin W."/>
        </authorList>
    </citation>
    <scope>NUCLEOTIDE SEQUENCE [LARGE SCALE GENOMIC DNA]</scope>
    <source>
        <strain evidence="1 2">BJGMM-B45</strain>
    </source>
</reference>
<name>W1N3L6_9GAMM</name>
<gene>
    <name evidence="1" type="ORF">BJB45_03030</name>
</gene>
<dbReference type="EMBL" id="AVBC01000039">
    <property type="protein sequence ID" value="ERL50113.1"/>
    <property type="molecule type" value="Genomic_DNA"/>
</dbReference>
<dbReference type="KEGG" id="hhu:AR456_04515"/>
<organism evidence="1 2">
    <name type="scientific">Halomonas huangheensis</name>
    <dbReference type="NCBI Taxonomy" id="1178482"/>
    <lineage>
        <taxon>Bacteria</taxon>
        <taxon>Pseudomonadati</taxon>
        <taxon>Pseudomonadota</taxon>
        <taxon>Gammaproteobacteria</taxon>
        <taxon>Oceanospirillales</taxon>
        <taxon>Halomonadaceae</taxon>
        <taxon>Halomonas</taxon>
    </lineage>
</organism>
<dbReference type="AlphaFoldDB" id="W1N3L6"/>
<evidence type="ECO:0000313" key="2">
    <source>
        <dbReference type="Proteomes" id="UP000019113"/>
    </source>
</evidence>
<keyword evidence="2" id="KW-1185">Reference proteome</keyword>
<evidence type="ECO:0000313" key="1">
    <source>
        <dbReference type="EMBL" id="ERL50113.1"/>
    </source>
</evidence>